<keyword evidence="2 7" id="KW-0808">Transferase</keyword>
<dbReference type="Gene3D" id="3.40.1190.20">
    <property type="match status" value="1"/>
</dbReference>
<accession>A0ABT1S2E8</accession>
<evidence type="ECO:0000256" key="4">
    <source>
        <dbReference type="ARBA" id="ARBA00022777"/>
    </source>
</evidence>
<dbReference type="InterPro" id="IPR029056">
    <property type="entry name" value="Ribokinase-like"/>
</dbReference>
<keyword evidence="4 7" id="KW-0418">Kinase</keyword>
<keyword evidence="5" id="KW-0067">ATP-binding</keyword>
<evidence type="ECO:0000256" key="1">
    <source>
        <dbReference type="ARBA" id="ARBA00012104"/>
    </source>
</evidence>
<name>A0ABT1S2E8_9FIRM</name>
<organism evidence="7 8">
    <name type="scientific">Neglectibacter timonensis</name>
    <dbReference type="NCBI Taxonomy" id="1776382"/>
    <lineage>
        <taxon>Bacteria</taxon>
        <taxon>Bacillati</taxon>
        <taxon>Bacillota</taxon>
        <taxon>Clostridia</taxon>
        <taxon>Eubacteriales</taxon>
        <taxon>Oscillospiraceae</taxon>
        <taxon>Neglectibacter</taxon>
    </lineage>
</organism>
<dbReference type="Proteomes" id="UP001524473">
    <property type="component" value="Unassembled WGS sequence"/>
</dbReference>
<dbReference type="CDD" id="cd01173">
    <property type="entry name" value="pyridoxal_pyridoxamine_kinase"/>
    <property type="match status" value="1"/>
</dbReference>
<dbReference type="SUPFAM" id="SSF53613">
    <property type="entry name" value="Ribokinase-like"/>
    <property type="match status" value="1"/>
</dbReference>
<sequence>MTYQIRSAAAIHDISGVGKCSLTVALPVLSVCGVETSVLPTAVLSTHTGGFEGFTYRELTEDLLPMARHWKQVGCEFGALYSGFLGSAAQIGIVEQIFQMFQDKKTLVFVDPVMGDNGKLYRTYTPEMADGMAGLCRAADVVVPNLTEASHLLGVPYREGPYSSGYVEDVLRRLCEMGPEMAVLTGVSLDREQVGTACLDGRTGEMRFFFRQRVEGLYHGTGDLFASALLGGLLNGMCLFEACEIATEFTWRCILSTRELSKDTRFGPKFEIHLPWLAARMERFRTTHLEEKQRP</sequence>
<dbReference type="InterPro" id="IPR004625">
    <property type="entry name" value="PyrdxlKinase"/>
</dbReference>
<dbReference type="EC" id="2.7.1.35" evidence="1"/>
<gene>
    <name evidence="7" type="ORF">NE695_14470</name>
</gene>
<keyword evidence="3" id="KW-0547">Nucleotide-binding</keyword>
<comment type="caution">
    <text evidence="7">The sequence shown here is derived from an EMBL/GenBank/DDBJ whole genome shotgun (WGS) entry which is preliminary data.</text>
</comment>
<dbReference type="PANTHER" id="PTHR10534:SF2">
    <property type="entry name" value="PYRIDOXAL KINASE"/>
    <property type="match status" value="1"/>
</dbReference>
<dbReference type="PANTHER" id="PTHR10534">
    <property type="entry name" value="PYRIDOXAL KINASE"/>
    <property type="match status" value="1"/>
</dbReference>
<dbReference type="RefSeq" id="WP_066862631.1">
    <property type="nucleotide sequence ID" value="NZ_CABKVV010000013.1"/>
</dbReference>
<dbReference type="GeneID" id="90531953"/>
<evidence type="ECO:0000256" key="5">
    <source>
        <dbReference type="ARBA" id="ARBA00022840"/>
    </source>
</evidence>
<protein>
    <recommendedName>
        <fullName evidence="1">pyridoxal kinase</fullName>
        <ecNumber evidence="1">2.7.1.35</ecNumber>
    </recommendedName>
</protein>
<proteinExistence type="predicted"/>
<evidence type="ECO:0000256" key="3">
    <source>
        <dbReference type="ARBA" id="ARBA00022741"/>
    </source>
</evidence>
<evidence type="ECO:0000313" key="8">
    <source>
        <dbReference type="Proteomes" id="UP001524473"/>
    </source>
</evidence>
<dbReference type="NCBIfam" id="NF005491">
    <property type="entry name" value="PRK07105.1"/>
    <property type="match status" value="1"/>
</dbReference>
<dbReference type="Pfam" id="PF08543">
    <property type="entry name" value="Phos_pyr_kin"/>
    <property type="match status" value="1"/>
</dbReference>
<reference evidence="7 8" key="1">
    <citation type="submission" date="2022-06" db="EMBL/GenBank/DDBJ databases">
        <title>Isolation of gut microbiota from human fecal samples.</title>
        <authorList>
            <person name="Pamer E.G."/>
            <person name="Barat B."/>
            <person name="Waligurski E."/>
            <person name="Medina S."/>
            <person name="Paddock L."/>
            <person name="Mostad J."/>
        </authorList>
    </citation>
    <scope>NUCLEOTIDE SEQUENCE [LARGE SCALE GENOMIC DNA]</scope>
    <source>
        <strain evidence="7 8">DFI.9.73</strain>
    </source>
</reference>
<evidence type="ECO:0000313" key="7">
    <source>
        <dbReference type="EMBL" id="MCQ4841116.1"/>
    </source>
</evidence>
<evidence type="ECO:0000256" key="2">
    <source>
        <dbReference type="ARBA" id="ARBA00022679"/>
    </source>
</evidence>
<evidence type="ECO:0000259" key="6">
    <source>
        <dbReference type="Pfam" id="PF08543"/>
    </source>
</evidence>
<dbReference type="GO" id="GO:0008478">
    <property type="term" value="F:pyridoxal kinase activity"/>
    <property type="evidence" value="ECO:0007669"/>
    <property type="project" value="UniProtKB-EC"/>
</dbReference>
<keyword evidence="8" id="KW-1185">Reference proteome</keyword>
<dbReference type="EMBL" id="JANFZH010000038">
    <property type="protein sequence ID" value="MCQ4841116.1"/>
    <property type="molecule type" value="Genomic_DNA"/>
</dbReference>
<feature type="domain" description="Pyridoxamine kinase/Phosphomethylpyrimidine kinase" evidence="6">
    <location>
        <begin position="80"/>
        <end position="260"/>
    </location>
</feature>
<dbReference type="InterPro" id="IPR013749">
    <property type="entry name" value="PM/HMP-P_kinase-1"/>
</dbReference>